<dbReference type="AlphaFoldDB" id="A0A0W8EAW3"/>
<reference evidence="1" key="1">
    <citation type="journal article" date="2015" name="Proc. Natl. Acad. Sci. U.S.A.">
        <title>Networks of energetic and metabolic interactions define dynamics in microbial communities.</title>
        <authorList>
            <person name="Embree M."/>
            <person name="Liu J.K."/>
            <person name="Al-Bassam M.M."/>
            <person name="Zengler K."/>
        </authorList>
    </citation>
    <scope>NUCLEOTIDE SEQUENCE</scope>
</reference>
<sequence length="56" mass="6672">MKWIFTLFMRPAEVTVTLNSQIQRFIVNLDDEVTQILALMGPAFEKYYFVRSTREI</sequence>
<organism evidence="1">
    <name type="scientific">hydrocarbon metagenome</name>
    <dbReference type="NCBI Taxonomy" id="938273"/>
    <lineage>
        <taxon>unclassified sequences</taxon>
        <taxon>metagenomes</taxon>
        <taxon>ecological metagenomes</taxon>
    </lineage>
</organism>
<proteinExistence type="predicted"/>
<evidence type="ECO:0000313" key="1">
    <source>
        <dbReference type="EMBL" id="KUG05704.1"/>
    </source>
</evidence>
<name>A0A0W8EAW3_9ZZZZ</name>
<gene>
    <name evidence="1" type="ORF">ASZ90_016860</name>
</gene>
<accession>A0A0W8EAW3</accession>
<protein>
    <submittedName>
        <fullName evidence="1">Mobile element protein</fullName>
    </submittedName>
</protein>
<comment type="caution">
    <text evidence="1">The sequence shown here is derived from an EMBL/GenBank/DDBJ whole genome shotgun (WGS) entry which is preliminary data.</text>
</comment>
<dbReference type="EMBL" id="LNQE01001779">
    <property type="protein sequence ID" value="KUG05704.1"/>
    <property type="molecule type" value="Genomic_DNA"/>
</dbReference>